<feature type="region of interest" description="Disordered" evidence="1">
    <location>
        <begin position="1"/>
        <end position="20"/>
    </location>
</feature>
<reference evidence="2 3" key="1">
    <citation type="submission" date="2021-07" db="EMBL/GenBank/DDBJ databases">
        <title>The Aristolochia fimbriata genome: insights into angiosperm evolution, floral development and chemical biosynthesis.</title>
        <authorList>
            <person name="Jiao Y."/>
        </authorList>
    </citation>
    <scope>NUCLEOTIDE SEQUENCE [LARGE SCALE GENOMIC DNA]</scope>
    <source>
        <strain evidence="2">IBCAS-2021</strain>
        <tissue evidence="2">Leaf</tissue>
    </source>
</reference>
<comment type="caution">
    <text evidence="2">The sequence shown here is derived from an EMBL/GenBank/DDBJ whole genome shotgun (WGS) entry which is preliminary data.</text>
</comment>
<protein>
    <submittedName>
        <fullName evidence="2">Uncharacterized protein</fullName>
    </submittedName>
</protein>
<proteinExistence type="predicted"/>
<evidence type="ECO:0000256" key="1">
    <source>
        <dbReference type="SAM" id="MobiDB-lite"/>
    </source>
</evidence>
<accession>A0AAV7F3Z7</accession>
<organism evidence="2 3">
    <name type="scientific">Aristolochia fimbriata</name>
    <name type="common">White veined hardy Dutchman's pipe vine</name>
    <dbReference type="NCBI Taxonomy" id="158543"/>
    <lineage>
        <taxon>Eukaryota</taxon>
        <taxon>Viridiplantae</taxon>
        <taxon>Streptophyta</taxon>
        <taxon>Embryophyta</taxon>
        <taxon>Tracheophyta</taxon>
        <taxon>Spermatophyta</taxon>
        <taxon>Magnoliopsida</taxon>
        <taxon>Magnoliidae</taxon>
        <taxon>Piperales</taxon>
        <taxon>Aristolochiaceae</taxon>
        <taxon>Aristolochia</taxon>
    </lineage>
</organism>
<feature type="region of interest" description="Disordered" evidence="1">
    <location>
        <begin position="79"/>
        <end position="105"/>
    </location>
</feature>
<evidence type="ECO:0000313" key="3">
    <source>
        <dbReference type="Proteomes" id="UP000825729"/>
    </source>
</evidence>
<dbReference type="Proteomes" id="UP000825729">
    <property type="component" value="Unassembled WGS sequence"/>
</dbReference>
<keyword evidence="3" id="KW-1185">Reference proteome</keyword>
<sequence length="130" mass="14321">MARAGATKGDGVKSGDKEAVGDVKNICGEEGGTERVLLRTSKTTKLWASKGRRFVDTRHASTAAPLLPRSLGLVEGHVEARPSRTSRPPFLGSPQDLNSWRLRQPPLPENFPPPLSFPFLFLCFFEEFKT</sequence>
<name>A0AAV7F3Z7_ARIFI</name>
<feature type="compositionally biased region" description="Basic and acidic residues" evidence="1">
    <location>
        <begin position="10"/>
        <end position="20"/>
    </location>
</feature>
<gene>
    <name evidence="2" type="ORF">H6P81_007566</name>
</gene>
<evidence type="ECO:0000313" key="2">
    <source>
        <dbReference type="EMBL" id="KAG9454662.1"/>
    </source>
</evidence>
<dbReference type="EMBL" id="JAINDJ010000003">
    <property type="protein sequence ID" value="KAG9454662.1"/>
    <property type="molecule type" value="Genomic_DNA"/>
</dbReference>
<dbReference type="AlphaFoldDB" id="A0AAV7F3Z7"/>